<dbReference type="Proteomes" id="UP000030063">
    <property type="component" value="Unassembled WGS sequence"/>
</dbReference>
<dbReference type="eggNOG" id="COG3832">
    <property type="taxonomic scope" value="Bacteria"/>
</dbReference>
<keyword evidence="2" id="KW-1185">Reference proteome</keyword>
<dbReference type="Gene3D" id="3.30.530.20">
    <property type="match status" value="1"/>
</dbReference>
<dbReference type="InterPro" id="IPR019587">
    <property type="entry name" value="Polyketide_cyclase/dehydratase"/>
</dbReference>
<reference evidence="1 2" key="1">
    <citation type="journal article" date="2014" name="Genome Announc.">
        <title>Draft Genome Sequence of Petroleum Oil-Degrading Marine Bacterium Pseudomonas taeanensis Strain MS-3, Isolated from a Crude Oil-Contaminated Seashore.</title>
        <authorList>
            <person name="Lee S.Y."/>
            <person name="Kim S.H."/>
            <person name="Lee D.G."/>
            <person name="Shin S."/>
            <person name="Yun S.H."/>
            <person name="Choi C.W."/>
            <person name="Chung Y.H."/>
            <person name="Choi J.S."/>
            <person name="Kahng H.Y."/>
            <person name="Kim S.I."/>
        </authorList>
    </citation>
    <scope>NUCLEOTIDE SEQUENCE [LARGE SCALE GENOMIC DNA]</scope>
    <source>
        <strain evidence="1 2">MS-3</strain>
    </source>
</reference>
<dbReference type="RefSeq" id="WP_025164862.1">
    <property type="nucleotide sequence ID" value="NZ_AWSQ01000002.1"/>
</dbReference>
<dbReference type="AlphaFoldDB" id="A0A0A1YKY4"/>
<dbReference type="STRING" id="1395571.TMS3_0108840"/>
<gene>
    <name evidence="1" type="ORF">TMS3_0108840</name>
</gene>
<sequence>MLRFVLLALVFFVVALLGIAAMQPAEFRVERSTSMAAPVGEVFVQVNDLHNWQQWSPWAKRDPAMQTIFEGPSAGVGAVHRWVGNNEVGEGSMTILESRPDELVRIKLVFLKPFEATNDVVFRFAPEGENTRVSWSMTGSNNFIGKVVHLAMDMDKMVGGDFEQGLAQLKAQVEESSRP</sequence>
<name>A0A0A1YKY4_9PSED</name>
<dbReference type="SUPFAM" id="SSF55961">
    <property type="entry name" value="Bet v1-like"/>
    <property type="match status" value="1"/>
</dbReference>
<organism evidence="1 2">
    <name type="scientific">Pseudomonas taeanensis MS-3</name>
    <dbReference type="NCBI Taxonomy" id="1395571"/>
    <lineage>
        <taxon>Bacteria</taxon>
        <taxon>Pseudomonadati</taxon>
        <taxon>Pseudomonadota</taxon>
        <taxon>Gammaproteobacteria</taxon>
        <taxon>Pseudomonadales</taxon>
        <taxon>Pseudomonadaceae</taxon>
        <taxon>Pseudomonas</taxon>
    </lineage>
</organism>
<dbReference type="CDD" id="cd07818">
    <property type="entry name" value="SRPBCC_1"/>
    <property type="match status" value="1"/>
</dbReference>
<evidence type="ECO:0000313" key="1">
    <source>
        <dbReference type="EMBL" id="KFX69618.1"/>
    </source>
</evidence>
<dbReference type="EMBL" id="AWSQ01000002">
    <property type="protein sequence ID" value="KFX69618.1"/>
    <property type="molecule type" value="Genomic_DNA"/>
</dbReference>
<accession>A0A0A1YKY4</accession>
<dbReference type="InterPro" id="IPR023393">
    <property type="entry name" value="START-like_dom_sf"/>
</dbReference>
<protein>
    <submittedName>
        <fullName evidence="1">Polyketide cyclase</fullName>
    </submittedName>
</protein>
<dbReference type="OrthoDB" id="9807923at2"/>
<comment type="caution">
    <text evidence="1">The sequence shown here is derived from an EMBL/GenBank/DDBJ whole genome shotgun (WGS) entry which is preliminary data.</text>
</comment>
<evidence type="ECO:0000313" key="2">
    <source>
        <dbReference type="Proteomes" id="UP000030063"/>
    </source>
</evidence>
<dbReference type="Pfam" id="PF10604">
    <property type="entry name" value="Polyketide_cyc2"/>
    <property type="match status" value="1"/>
</dbReference>
<proteinExistence type="predicted"/>